<keyword evidence="3" id="KW-1185">Reference proteome</keyword>
<dbReference type="InterPro" id="IPR000626">
    <property type="entry name" value="Ubiquitin-like_dom"/>
</dbReference>
<sequence>MIPIVTIFVQTLTGKRIELEMENSDTIGKMKRKIQETEFIPQNRQVSWIETGGLARLNLLQDSEGFYTATCHSLQRQNADFCKEPAREDNHTRCSEI</sequence>
<evidence type="ECO:0000259" key="1">
    <source>
        <dbReference type="PROSITE" id="PS50053"/>
    </source>
</evidence>
<protein>
    <recommendedName>
        <fullName evidence="1">Ubiquitin-like domain-containing protein</fullName>
    </recommendedName>
</protein>
<dbReference type="EMBL" id="JABWDY010024315">
    <property type="protein sequence ID" value="KAF5190343.1"/>
    <property type="molecule type" value="Genomic_DNA"/>
</dbReference>
<gene>
    <name evidence="2" type="ORF">FRX31_020070</name>
</gene>
<dbReference type="AlphaFoldDB" id="A0A7J6VZR4"/>
<accession>A0A7J6VZR4</accession>
<feature type="domain" description="Ubiquitin-like" evidence="1">
    <location>
        <begin position="5"/>
        <end position="45"/>
    </location>
</feature>
<evidence type="ECO:0000313" key="2">
    <source>
        <dbReference type="EMBL" id="KAF5190343.1"/>
    </source>
</evidence>
<dbReference type="Proteomes" id="UP000554482">
    <property type="component" value="Unassembled WGS sequence"/>
</dbReference>
<dbReference type="InterPro" id="IPR029071">
    <property type="entry name" value="Ubiquitin-like_domsf"/>
</dbReference>
<comment type="caution">
    <text evidence="2">The sequence shown here is derived from an EMBL/GenBank/DDBJ whole genome shotgun (WGS) entry which is preliminary data.</text>
</comment>
<reference evidence="2 3" key="1">
    <citation type="submission" date="2020-06" db="EMBL/GenBank/DDBJ databases">
        <title>Transcriptomic and genomic resources for Thalictrum thalictroides and T. hernandezii: Facilitating candidate gene discovery in an emerging model plant lineage.</title>
        <authorList>
            <person name="Arias T."/>
            <person name="Riano-Pachon D.M."/>
            <person name="Di Stilio V.S."/>
        </authorList>
    </citation>
    <scope>NUCLEOTIDE SEQUENCE [LARGE SCALE GENOMIC DNA]</scope>
    <source>
        <strain evidence="3">cv. WT478/WT964</strain>
        <tissue evidence="2">Leaves</tissue>
    </source>
</reference>
<dbReference type="PROSITE" id="PS50053">
    <property type="entry name" value="UBIQUITIN_2"/>
    <property type="match status" value="1"/>
</dbReference>
<dbReference type="Gene3D" id="3.10.20.90">
    <property type="entry name" value="Phosphatidylinositol 3-kinase Catalytic Subunit, Chain A, domain 1"/>
    <property type="match status" value="1"/>
</dbReference>
<proteinExistence type="predicted"/>
<dbReference type="Pfam" id="PF00240">
    <property type="entry name" value="ubiquitin"/>
    <property type="match status" value="1"/>
</dbReference>
<dbReference type="SUPFAM" id="SSF54236">
    <property type="entry name" value="Ubiquitin-like"/>
    <property type="match status" value="1"/>
</dbReference>
<evidence type="ECO:0000313" key="3">
    <source>
        <dbReference type="Proteomes" id="UP000554482"/>
    </source>
</evidence>
<name>A0A7J6VZR4_THATH</name>
<organism evidence="2 3">
    <name type="scientific">Thalictrum thalictroides</name>
    <name type="common">Rue-anemone</name>
    <name type="synonym">Anemone thalictroides</name>
    <dbReference type="NCBI Taxonomy" id="46969"/>
    <lineage>
        <taxon>Eukaryota</taxon>
        <taxon>Viridiplantae</taxon>
        <taxon>Streptophyta</taxon>
        <taxon>Embryophyta</taxon>
        <taxon>Tracheophyta</taxon>
        <taxon>Spermatophyta</taxon>
        <taxon>Magnoliopsida</taxon>
        <taxon>Ranunculales</taxon>
        <taxon>Ranunculaceae</taxon>
        <taxon>Thalictroideae</taxon>
        <taxon>Thalictrum</taxon>
    </lineage>
</organism>